<protein>
    <submittedName>
        <fullName evidence="2">DUF401 family protein</fullName>
    </submittedName>
</protein>
<dbReference type="AlphaFoldDB" id="A0A7C6AG67"/>
<keyword evidence="1" id="KW-0812">Transmembrane</keyword>
<evidence type="ECO:0000313" key="2">
    <source>
        <dbReference type="EMBL" id="HHS62819.1"/>
    </source>
</evidence>
<dbReference type="Pfam" id="PF04165">
    <property type="entry name" value="DUF401"/>
    <property type="match status" value="1"/>
</dbReference>
<feature type="transmembrane region" description="Helical" evidence="1">
    <location>
        <begin position="288"/>
        <end position="308"/>
    </location>
</feature>
<feature type="transmembrane region" description="Helical" evidence="1">
    <location>
        <begin position="320"/>
        <end position="349"/>
    </location>
</feature>
<feature type="transmembrane region" description="Helical" evidence="1">
    <location>
        <begin position="264"/>
        <end position="281"/>
    </location>
</feature>
<comment type="caution">
    <text evidence="2">The sequence shown here is derived from an EMBL/GenBank/DDBJ whole genome shotgun (WGS) entry which is preliminary data.</text>
</comment>
<accession>A0A7C6AG67</accession>
<feature type="transmembrane region" description="Helical" evidence="1">
    <location>
        <begin position="165"/>
        <end position="183"/>
    </location>
</feature>
<feature type="transmembrane region" description="Helical" evidence="1">
    <location>
        <begin position="57"/>
        <end position="74"/>
    </location>
</feature>
<dbReference type="InterPro" id="IPR007294">
    <property type="entry name" value="DUF401"/>
</dbReference>
<name>A0A7C6AG67_UNCW3</name>
<evidence type="ECO:0000256" key="1">
    <source>
        <dbReference type="SAM" id="Phobius"/>
    </source>
</evidence>
<keyword evidence="1" id="KW-0472">Membrane</keyword>
<reference evidence="2" key="1">
    <citation type="journal article" date="2020" name="mSystems">
        <title>Genome- and Community-Level Interaction Insights into Carbon Utilization and Element Cycling Functions of Hydrothermarchaeota in Hydrothermal Sediment.</title>
        <authorList>
            <person name="Zhou Z."/>
            <person name="Liu Y."/>
            <person name="Xu W."/>
            <person name="Pan J."/>
            <person name="Luo Z.H."/>
            <person name="Li M."/>
        </authorList>
    </citation>
    <scope>NUCLEOTIDE SEQUENCE [LARGE SCALE GENOMIC DNA]</scope>
    <source>
        <strain evidence="2">SpSt-783</strain>
    </source>
</reference>
<feature type="transmembrane region" description="Helical" evidence="1">
    <location>
        <begin position="94"/>
        <end position="115"/>
    </location>
</feature>
<proteinExistence type="predicted"/>
<feature type="transmembrane region" description="Helical" evidence="1">
    <location>
        <begin position="232"/>
        <end position="252"/>
    </location>
</feature>
<feature type="transmembrane region" description="Helical" evidence="1">
    <location>
        <begin position="203"/>
        <end position="220"/>
    </location>
</feature>
<dbReference type="EMBL" id="DTHJ01000088">
    <property type="protein sequence ID" value="HHS62819.1"/>
    <property type="molecule type" value="Genomic_DNA"/>
</dbReference>
<dbReference type="PANTHER" id="PTHR39556">
    <property type="entry name" value="PROTEIN, PUTATIVE-RELATED"/>
    <property type="match status" value="1"/>
</dbReference>
<gene>
    <name evidence="2" type="ORF">ENV70_04290</name>
</gene>
<sequence length="394" mass="43307">MTLIITGFIIAFIFIVIIGQKNLPLALFCGTIILGLFTVPPLNIFKLFLNTITDIPVVLLAFVVFFIPMIGGVMRETGQMDNIVKNLRIGKRGIMALAPSIMGLLPMPGGALFSAPIMEKSGEGVNDDLKVAINIWYRHLLILIYPLSSDLIATTKIAGLNIYSAILYLFPTLIIAGILGQIFFLSKVEGKLSYKEAFSLKNLLIPLFIILVAPIMDFLFRSFQIFSIKEIGTLIGVGTGFILSIILTPVNINLKQVFIKMKPYRFSFIIIGLFYFLNVFKVSGIDRFIAGVPFPPLLLCIIAGFILGVGTGRVLLPSSIIFPIFLISNHITLLDFALIYTGIFFGYVVSPVHPCLSVTCEYFSTKLKGTLKLLIPPAIIILVIVLLVAILSIV</sequence>
<organism evidence="2">
    <name type="scientific">candidate division WOR-3 bacterium</name>
    <dbReference type="NCBI Taxonomy" id="2052148"/>
    <lineage>
        <taxon>Bacteria</taxon>
        <taxon>Bacteria division WOR-3</taxon>
    </lineage>
</organism>
<feature type="transmembrane region" description="Helical" evidence="1">
    <location>
        <begin position="7"/>
        <end position="37"/>
    </location>
</feature>
<feature type="transmembrane region" description="Helical" evidence="1">
    <location>
        <begin position="370"/>
        <end position="393"/>
    </location>
</feature>
<keyword evidence="1" id="KW-1133">Transmembrane helix</keyword>
<dbReference type="PANTHER" id="PTHR39556:SF1">
    <property type="entry name" value="PROTEIN, PUTATIVE-RELATED"/>
    <property type="match status" value="1"/>
</dbReference>